<name>A0A7Y7RX49_9PSED</name>
<reference evidence="1 2" key="1">
    <citation type="submission" date="2020-04" db="EMBL/GenBank/DDBJ databases">
        <title>Molecular characterization of pseudomonads from Agaricus bisporus reveal novel blotch 2 pathogens in Western Europe.</title>
        <authorList>
            <person name="Taparia T."/>
            <person name="Krijger M."/>
            <person name="Haynes E."/>
            <person name="Elpinstone J.G."/>
            <person name="Noble R."/>
            <person name="Van Der Wolf J."/>
        </authorList>
    </citation>
    <scope>NUCLEOTIDE SEQUENCE [LARGE SCALE GENOMIC DNA]</scope>
    <source>
        <strain evidence="1 2">B7002</strain>
    </source>
</reference>
<sequence>MIRIDFIWLATEPMDMRAGTETALAKVIAVFGAAKPHCAYVFANRRATRIKVLVHDGFGIWLAARRLNQGKFHWPSIRHGAEMQLDTEQLQALVVGLPWQRAGCGGAITLL</sequence>
<dbReference type="Proteomes" id="UP000560470">
    <property type="component" value="Unassembled WGS sequence"/>
</dbReference>
<dbReference type="PANTHER" id="PTHR36455:SF1">
    <property type="entry name" value="BLR8292 PROTEIN"/>
    <property type="match status" value="1"/>
</dbReference>
<proteinExistence type="predicted"/>
<organism evidence="1 2">
    <name type="scientific">Pseudomonas edaphica</name>
    <dbReference type="NCBI Taxonomy" id="2006980"/>
    <lineage>
        <taxon>Bacteria</taxon>
        <taxon>Pseudomonadati</taxon>
        <taxon>Pseudomonadota</taxon>
        <taxon>Gammaproteobacteria</taxon>
        <taxon>Pseudomonadales</taxon>
        <taxon>Pseudomonadaceae</taxon>
        <taxon>Pseudomonas</taxon>
    </lineage>
</organism>
<dbReference type="RefSeq" id="WP_177034925.1">
    <property type="nucleotide sequence ID" value="NZ_JACAOZ010000041.1"/>
</dbReference>
<protein>
    <submittedName>
        <fullName evidence="1">IS66 family insertion sequence element accessory protein TnpB</fullName>
    </submittedName>
</protein>
<comment type="caution">
    <text evidence="1">The sequence shown here is derived from an EMBL/GenBank/DDBJ whole genome shotgun (WGS) entry which is preliminary data.</text>
</comment>
<dbReference type="Pfam" id="PF05717">
    <property type="entry name" value="TnpB_IS66"/>
    <property type="match status" value="1"/>
</dbReference>
<dbReference type="PANTHER" id="PTHR36455">
    <property type="match status" value="1"/>
</dbReference>
<evidence type="ECO:0000313" key="2">
    <source>
        <dbReference type="Proteomes" id="UP000560470"/>
    </source>
</evidence>
<dbReference type="NCBIfam" id="NF033819">
    <property type="entry name" value="IS66_TnpB"/>
    <property type="match status" value="1"/>
</dbReference>
<dbReference type="EMBL" id="JACAOZ010000041">
    <property type="protein sequence ID" value="NVZ60027.1"/>
    <property type="molecule type" value="Genomic_DNA"/>
</dbReference>
<gene>
    <name evidence="1" type="primary">tnpB</name>
    <name evidence="1" type="ORF">HX797_27545</name>
</gene>
<dbReference type="InterPro" id="IPR008878">
    <property type="entry name" value="Transposase_IS66_Orf2"/>
</dbReference>
<accession>A0A7Y7RX49</accession>
<dbReference type="AlphaFoldDB" id="A0A7Y7RX49"/>
<evidence type="ECO:0000313" key="1">
    <source>
        <dbReference type="EMBL" id="NVZ60027.1"/>
    </source>
</evidence>